<organism evidence="5 6">
    <name type="scientific">Talaromyces rugulosus</name>
    <name type="common">Penicillium rugulosum</name>
    <dbReference type="NCBI Taxonomy" id="121627"/>
    <lineage>
        <taxon>Eukaryota</taxon>
        <taxon>Fungi</taxon>
        <taxon>Dikarya</taxon>
        <taxon>Ascomycota</taxon>
        <taxon>Pezizomycotina</taxon>
        <taxon>Eurotiomycetes</taxon>
        <taxon>Eurotiomycetidae</taxon>
        <taxon>Eurotiales</taxon>
        <taxon>Trichocomaceae</taxon>
        <taxon>Talaromyces</taxon>
        <taxon>Talaromyces sect. Islandici</taxon>
    </lineage>
</organism>
<evidence type="ECO:0000256" key="3">
    <source>
        <dbReference type="ARBA" id="ARBA00023002"/>
    </source>
</evidence>
<dbReference type="InterPro" id="IPR051609">
    <property type="entry name" value="NmrA/Isoflavone_reductase-like"/>
</dbReference>
<dbReference type="EMBL" id="CP055900">
    <property type="protein sequence ID" value="QKX58564.1"/>
    <property type="molecule type" value="Genomic_DNA"/>
</dbReference>
<evidence type="ECO:0000313" key="5">
    <source>
        <dbReference type="EMBL" id="QKX58564.1"/>
    </source>
</evidence>
<keyword evidence="2" id="KW-0521">NADP</keyword>
<evidence type="ECO:0000259" key="4">
    <source>
        <dbReference type="Pfam" id="PF05368"/>
    </source>
</evidence>
<feature type="domain" description="NmrA-like" evidence="4">
    <location>
        <begin position="4"/>
        <end position="259"/>
    </location>
</feature>
<dbReference type="Pfam" id="PF05368">
    <property type="entry name" value="NmrA"/>
    <property type="match status" value="1"/>
</dbReference>
<evidence type="ECO:0000313" key="6">
    <source>
        <dbReference type="Proteomes" id="UP000509510"/>
    </source>
</evidence>
<evidence type="ECO:0000256" key="1">
    <source>
        <dbReference type="ARBA" id="ARBA00005725"/>
    </source>
</evidence>
<name>A0A7H8QWS6_TALRU</name>
<dbReference type="InterPro" id="IPR036291">
    <property type="entry name" value="NAD(P)-bd_dom_sf"/>
</dbReference>
<dbReference type="Proteomes" id="UP000509510">
    <property type="component" value="Chromosome III"/>
</dbReference>
<dbReference type="PANTHER" id="PTHR47706:SF4">
    <property type="entry name" value="NMRA-LIKE DOMAIN-CONTAINING PROTEIN"/>
    <property type="match status" value="1"/>
</dbReference>
<comment type="similarity">
    <text evidence="1">Belongs to the NmrA-type oxidoreductase family. Isoflavone reductase subfamily.</text>
</comment>
<dbReference type="GO" id="GO:0016491">
    <property type="term" value="F:oxidoreductase activity"/>
    <property type="evidence" value="ECO:0007669"/>
    <property type="project" value="UniProtKB-KW"/>
</dbReference>
<gene>
    <name evidence="5" type="ORF">TRUGW13939_05689</name>
</gene>
<sequence length="323" mass="35843">MVVVAVAGGSGGVGRTVLDAIAKSGKHKAIVLSRTATETATTSNEPRRFAVDYNNVEQIKHILQENNVEMVVSALLLVDERVAQSQINLIRAAAQSESVTKFIPSEYYIDFHAHVPGSSLYSKFEVEAEAELSRHPQLTWTLIRLGIFLDHITMPHNPKKTHISPFWVFIDIDHEQCVFPGDGSQPLILTHSTDLGAYIERLIGLPAKDWPRESLIASNKLQVKDLASLAKKTTGKDFKVTYDSVEAIHKGHITPLPSNLAVFEDLAKGKFFREVELQVMLSVLSNAHDLPGKNLAELFPDVQATEIEPFFRQGWAIKQRTSS</sequence>
<protein>
    <recommendedName>
        <fullName evidence="4">NmrA-like domain-containing protein</fullName>
    </recommendedName>
</protein>
<keyword evidence="6" id="KW-1185">Reference proteome</keyword>
<dbReference type="KEGG" id="trg:TRUGW13939_05689"/>
<dbReference type="SUPFAM" id="SSF51735">
    <property type="entry name" value="NAD(P)-binding Rossmann-fold domains"/>
    <property type="match status" value="1"/>
</dbReference>
<proteinExistence type="inferred from homology"/>
<dbReference type="AlphaFoldDB" id="A0A7H8QWS6"/>
<dbReference type="GeneID" id="55993186"/>
<dbReference type="PANTHER" id="PTHR47706">
    <property type="entry name" value="NMRA-LIKE FAMILY PROTEIN"/>
    <property type="match status" value="1"/>
</dbReference>
<dbReference type="InterPro" id="IPR008030">
    <property type="entry name" value="NmrA-like"/>
</dbReference>
<accession>A0A7H8QWS6</accession>
<dbReference type="Gene3D" id="3.90.25.10">
    <property type="entry name" value="UDP-galactose 4-epimerase, domain 1"/>
    <property type="match status" value="1"/>
</dbReference>
<reference evidence="6" key="1">
    <citation type="submission" date="2020-06" db="EMBL/GenBank/DDBJ databases">
        <title>A chromosome-scale genome assembly of Talaromyces rugulosus W13939.</title>
        <authorList>
            <person name="Wang B."/>
            <person name="Guo L."/>
            <person name="Ye K."/>
            <person name="Wang L."/>
        </authorList>
    </citation>
    <scope>NUCLEOTIDE SEQUENCE [LARGE SCALE GENOMIC DNA]</scope>
    <source>
        <strain evidence="6">W13939</strain>
    </source>
</reference>
<evidence type="ECO:0000256" key="2">
    <source>
        <dbReference type="ARBA" id="ARBA00022857"/>
    </source>
</evidence>
<keyword evidence="3" id="KW-0560">Oxidoreductase</keyword>
<dbReference type="Gene3D" id="3.40.50.720">
    <property type="entry name" value="NAD(P)-binding Rossmann-like Domain"/>
    <property type="match status" value="1"/>
</dbReference>
<dbReference type="RefSeq" id="XP_035344742.1">
    <property type="nucleotide sequence ID" value="XM_035488849.1"/>
</dbReference>
<dbReference type="OrthoDB" id="10000533at2759"/>